<protein>
    <submittedName>
        <fullName evidence="2">Uncharacterized protein</fullName>
    </submittedName>
</protein>
<organism evidence="2 3">
    <name type="scientific">Potamilus streckersoni</name>
    <dbReference type="NCBI Taxonomy" id="2493646"/>
    <lineage>
        <taxon>Eukaryota</taxon>
        <taxon>Metazoa</taxon>
        <taxon>Spiralia</taxon>
        <taxon>Lophotrochozoa</taxon>
        <taxon>Mollusca</taxon>
        <taxon>Bivalvia</taxon>
        <taxon>Autobranchia</taxon>
        <taxon>Heteroconchia</taxon>
        <taxon>Palaeoheterodonta</taxon>
        <taxon>Unionida</taxon>
        <taxon>Unionoidea</taxon>
        <taxon>Unionidae</taxon>
        <taxon>Ambleminae</taxon>
        <taxon>Lampsilini</taxon>
        <taxon>Potamilus</taxon>
    </lineage>
</organism>
<sequence length="98" mass="9711">MDACVSSALLKLANNTIGFGEAQEKITLTQPAFPEYCKVLAVQGPDGGLSELGLGESPACGGWFGPGQTISSVVGRLPGLGTGSNPGGGNSQGSTESI</sequence>
<dbReference type="EMBL" id="JAEAOA010001148">
    <property type="protein sequence ID" value="KAK3602893.1"/>
    <property type="molecule type" value="Genomic_DNA"/>
</dbReference>
<feature type="region of interest" description="Disordered" evidence="1">
    <location>
        <begin position="76"/>
        <end position="98"/>
    </location>
</feature>
<dbReference type="AlphaFoldDB" id="A0AAE0W5K2"/>
<feature type="compositionally biased region" description="Gly residues" evidence="1">
    <location>
        <begin position="78"/>
        <end position="91"/>
    </location>
</feature>
<reference evidence="2" key="2">
    <citation type="journal article" date="2021" name="Genome Biol. Evol.">
        <title>Developing a high-quality reference genome for a parasitic bivalve with doubly uniparental inheritance (Bivalvia: Unionida).</title>
        <authorList>
            <person name="Smith C.H."/>
        </authorList>
    </citation>
    <scope>NUCLEOTIDE SEQUENCE</scope>
    <source>
        <strain evidence="2">CHS0354</strain>
        <tissue evidence="2">Mantle</tissue>
    </source>
</reference>
<comment type="caution">
    <text evidence="2">The sequence shown here is derived from an EMBL/GenBank/DDBJ whole genome shotgun (WGS) entry which is preliminary data.</text>
</comment>
<reference evidence="2" key="3">
    <citation type="submission" date="2023-05" db="EMBL/GenBank/DDBJ databases">
        <authorList>
            <person name="Smith C.H."/>
        </authorList>
    </citation>
    <scope>NUCLEOTIDE SEQUENCE</scope>
    <source>
        <strain evidence="2">CHS0354</strain>
        <tissue evidence="2">Mantle</tissue>
    </source>
</reference>
<proteinExistence type="predicted"/>
<evidence type="ECO:0000256" key="1">
    <source>
        <dbReference type="SAM" id="MobiDB-lite"/>
    </source>
</evidence>
<name>A0AAE0W5K2_9BIVA</name>
<evidence type="ECO:0000313" key="3">
    <source>
        <dbReference type="Proteomes" id="UP001195483"/>
    </source>
</evidence>
<gene>
    <name evidence="2" type="ORF">CHS0354_018757</name>
</gene>
<evidence type="ECO:0000313" key="2">
    <source>
        <dbReference type="EMBL" id="KAK3602893.1"/>
    </source>
</evidence>
<reference evidence="2" key="1">
    <citation type="journal article" date="2021" name="Genome Biol. Evol.">
        <title>A High-Quality Reference Genome for a Parasitic Bivalve with Doubly Uniparental Inheritance (Bivalvia: Unionida).</title>
        <authorList>
            <person name="Smith C.H."/>
        </authorList>
    </citation>
    <scope>NUCLEOTIDE SEQUENCE</scope>
    <source>
        <strain evidence="2">CHS0354</strain>
    </source>
</reference>
<dbReference type="Proteomes" id="UP001195483">
    <property type="component" value="Unassembled WGS sequence"/>
</dbReference>
<keyword evidence="3" id="KW-1185">Reference proteome</keyword>
<accession>A0AAE0W5K2</accession>